<comment type="similarity">
    <text evidence="1">Belongs to the 6-phosphogluconate dehydrogenase family.</text>
</comment>
<dbReference type="SMART" id="SM01350">
    <property type="entry name" value="6PGD"/>
    <property type="match status" value="1"/>
</dbReference>
<dbReference type="InterPro" id="IPR008927">
    <property type="entry name" value="6-PGluconate_DH-like_C_sf"/>
</dbReference>
<dbReference type="GO" id="GO:0006098">
    <property type="term" value="P:pentose-phosphate shunt"/>
    <property type="evidence" value="ECO:0007669"/>
    <property type="project" value="InterPro"/>
</dbReference>
<dbReference type="Pfam" id="PF00393">
    <property type="entry name" value="6PGD"/>
    <property type="match status" value="1"/>
</dbReference>
<evidence type="ECO:0000313" key="6">
    <source>
        <dbReference type="Proteomes" id="UP000176700"/>
    </source>
</evidence>
<dbReference type="Gene3D" id="3.40.50.720">
    <property type="entry name" value="NAD(P)-binding Rossmann-like Domain"/>
    <property type="match status" value="1"/>
</dbReference>
<dbReference type="EMBL" id="MHNI01000008">
    <property type="protein sequence ID" value="OGZ43349.1"/>
    <property type="molecule type" value="Genomic_DNA"/>
</dbReference>
<comment type="caution">
    <text evidence="5">The sequence shown here is derived from an EMBL/GenBank/DDBJ whole genome shotgun (WGS) entry which is preliminary data.</text>
</comment>
<dbReference type="InterPro" id="IPR006183">
    <property type="entry name" value="Pgluconate_DH"/>
</dbReference>
<keyword evidence="3" id="KW-0311">Gluconate utilization</keyword>
<dbReference type="InterPro" id="IPR004849">
    <property type="entry name" value="6DGDH_YqeC"/>
</dbReference>
<dbReference type="Proteomes" id="UP000176700">
    <property type="component" value="Unassembled WGS sequence"/>
</dbReference>
<dbReference type="InterPro" id="IPR013328">
    <property type="entry name" value="6PGD_dom2"/>
</dbReference>
<evidence type="ECO:0000313" key="5">
    <source>
        <dbReference type="EMBL" id="OGZ43349.1"/>
    </source>
</evidence>
<dbReference type="AlphaFoldDB" id="A0A1G2FZ55"/>
<dbReference type="PANTHER" id="PTHR11811">
    <property type="entry name" value="6-PHOSPHOGLUCONATE DEHYDROGENASE"/>
    <property type="match status" value="1"/>
</dbReference>
<dbReference type="GO" id="GO:0016054">
    <property type="term" value="P:organic acid catabolic process"/>
    <property type="evidence" value="ECO:0007669"/>
    <property type="project" value="UniProtKB-ARBA"/>
</dbReference>
<dbReference type="Pfam" id="PF03446">
    <property type="entry name" value="NAD_binding_2"/>
    <property type="match status" value="1"/>
</dbReference>
<feature type="domain" description="6-phosphogluconate dehydrogenase C-terminal" evidence="4">
    <location>
        <begin position="166"/>
        <end position="296"/>
    </location>
</feature>
<proteinExistence type="inferred from homology"/>
<keyword evidence="2" id="KW-0560">Oxidoreductase</keyword>
<dbReference type="PRINTS" id="PR00076">
    <property type="entry name" value="6PGDHDRGNASE"/>
</dbReference>
<organism evidence="5 6">
    <name type="scientific">Candidatus Ryanbacteria bacterium RIFCSPHIGHO2_01_45_13</name>
    <dbReference type="NCBI Taxonomy" id="1802112"/>
    <lineage>
        <taxon>Bacteria</taxon>
        <taxon>Candidatus Ryaniibacteriota</taxon>
    </lineage>
</organism>
<dbReference type="GO" id="GO:0019521">
    <property type="term" value="P:D-gluconate metabolic process"/>
    <property type="evidence" value="ECO:0007669"/>
    <property type="project" value="UniProtKB-KW"/>
</dbReference>
<gene>
    <name evidence="5" type="ORF">A2W41_04490</name>
</gene>
<evidence type="ECO:0000256" key="3">
    <source>
        <dbReference type="ARBA" id="ARBA00023064"/>
    </source>
</evidence>
<dbReference type="NCBIfam" id="NF007161">
    <property type="entry name" value="PRK09599.1"/>
    <property type="match status" value="1"/>
</dbReference>
<evidence type="ECO:0000259" key="4">
    <source>
        <dbReference type="SMART" id="SM01350"/>
    </source>
</evidence>
<sequence length="301" mass="33256">MMLGYIGLGKMGKNMVERLIEKGHDVVVFDSDREQVEQVAKLGAKPARSLSNLVATLSIPRLVWLMVPQNVVDAVLKEIVSFLGRDDTMIDGGNSFFKESVRRANEVEAQGVNFLDVGVSGGPRGARNGACVMIGGQQRIFERFERLFRDIATEGGYIYAGPSGSGHFVKMVHNGIEYGMMQALAEGFTVMKQSPFHLHLADVAEVYNHHSVIESRLVGWLKEAFHRHGEDLAGVSGSVVHTGEGLWTVETAKEMGISVPIIEGSLRFREDSKQRPSYTGKILSALRNQFGWHDISEKKQL</sequence>
<dbReference type="InterPro" id="IPR006115">
    <property type="entry name" value="6PGDH_NADP-bd"/>
</dbReference>
<dbReference type="GO" id="GO:0050661">
    <property type="term" value="F:NADP binding"/>
    <property type="evidence" value="ECO:0007669"/>
    <property type="project" value="InterPro"/>
</dbReference>
<dbReference type="PROSITE" id="PS00895">
    <property type="entry name" value="3_HYDROXYISOBUT_DH"/>
    <property type="match status" value="1"/>
</dbReference>
<reference evidence="5 6" key="1">
    <citation type="journal article" date="2016" name="Nat. Commun.">
        <title>Thousands of microbial genomes shed light on interconnected biogeochemical processes in an aquifer system.</title>
        <authorList>
            <person name="Anantharaman K."/>
            <person name="Brown C.T."/>
            <person name="Hug L.A."/>
            <person name="Sharon I."/>
            <person name="Castelle C.J."/>
            <person name="Probst A.J."/>
            <person name="Thomas B.C."/>
            <person name="Singh A."/>
            <person name="Wilkins M.J."/>
            <person name="Karaoz U."/>
            <person name="Brodie E.L."/>
            <person name="Williams K.H."/>
            <person name="Hubbard S.S."/>
            <person name="Banfield J.F."/>
        </authorList>
    </citation>
    <scope>NUCLEOTIDE SEQUENCE [LARGE SCALE GENOMIC DNA]</scope>
</reference>
<dbReference type="InterPro" id="IPR036291">
    <property type="entry name" value="NAD(P)-bd_dom_sf"/>
</dbReference>
<dbReference type="InterPro" id="IPR006114">
    <property type="entry name" value="6PGDH_C"/>
</dbReference>
<dbReference type="NCBIfam" id="TIGR00872">
    <property type="entry name" value="gnd_rel"/>
    <property type="match status" value="1"/>
</dbReference>
<evidence type="ECO:0000256" key="1">
    <source>
        <dbReference type="ARBA" id="ARBA00008419"/>
    </source>
</evidence>
<dbReference type="Gene3D" id="1.10.1040.10">
    <property type="entry name" value="N-(1-d-carboxylethyl)-l-norvaline Dehydrogenase, domain 2"/>
    <property type="match status" value="1"/>
</dbReference>
<accession>A0A1G2FZ55</accession>
<name>A0A1G2FZ55_9BACT</name>
<dbReference type="SUPFAM" id="SSF51735">
    <property type="entry name" value="NAD(P)-binding Rossmann-fold domains"/>
    <property type="match status" value="1"/>
</dbReference>
<dbReference type="SUPFAM" id="SSF48179">
    <property type="entry name" value="6-phosphogluconate dehydrogenase C-terminal domain-like"/>
    <property type="match status" value="1"/>
</dbReference>
<dbReference type="GO" id="GO:0004616">
    <property type="term" value="F:phosphogluconate dehydrogenase (decarboxylating) activity"/>
    <property type="evidence" value="ECO:0007669"/>
    <property type="project" value="InterPro"/>
</dbReference>
<dbReference type="InterPro" id="IPR002204">
    <property type="entry name" value="3-OH-isobutyrate_DH-rel_CS"/>
</dbReference>
<evidence type="ECO:0000256" key="2">
    <source>
        <dbReference type="ARBA" id="ARBA00023002"/>
    </source>
</evidence>
<protein>
    <submittedName>
        <fullName evidence="5">6-phosphogluconate dehydrogenase (Decarboxylating)</fullName>
    </submittedName>
</protein>